<evidence type="ECO:0000313" key="1">
    <source>
        <dbReference type="EMBL" id="CAD2170248.1"/>
    </source>
</evidence>
<name>A0A6V7V5N5_MELEN</name>
<evidence type="ECO:0000313" key="2">
    <source>
        <dbReference type="Proteomes" id="UP000580250"/>
    </source>
</evidence>
<dbReference type="AlphaFoldDB" id="A0A6V7V5N5"/>
<reference evidence="1 2" key="1">
    <citation type="submission" date="2020-08" db="EMBL/GenBank/DDBJ databases">
        <authorList>
            <person name="Koutsovoulos G."/>
            <person name="Danchin GJ E."/>
        </authorList>
    </citation>
    <scope>NUCLEOTIDE SEQUENCE [LARGE SCALE GENOMIC DNA]</scope>
</reference>
<protein>
    <submittedName>
        <fullName evidence="1">Uncharacterized protein</fullName>
    </submittedName>
</protein>
<accession>A0A6V7V5N5</accession>
<comment type="caution">
    <text evidence="1">The sequence shown here is derived from an EMBL/GenBank/DDBJ whole genome shotgun (WGS) entry which is preliminary data.</text>
</comment>
<sequence length="130" mass="14912">MNCAIAGGNRNLVRRGRFGQFTEKFYVPNNNEISVILPDECNLDYPITFLITHMMDKYRVKERNCFANGGVVNQNIHNNWPQISKHIERFENTQNAEGIIYIEYFTQHSLNGAPHSGSEPSEGEEPSESY</sequence>
<proteinExistence type="predicted"/>
<gene>
    <name evidence="1" type="ORF">MENT_LOCUS21638</name>
</gene>
<dbReference type="Proteomes" id="UP000580250">
    <property type="component" value="Unassembled WGS sequence"/>
</dbReference>
<dbReference type="EMBL" id="CAJEWN010000165">
    <property type="protein sequence ID" value="CAD2170248.1"/>
    <property type="molecule type" value="Genomic_DNA"/>
</dbReference>
<organism evidence="1 2">
    <name type="scientific">Meloidogyne enterolobii</name>
    <name type="common">Root-knot nematode worm</name>
    <name type="synonym">Meloidogyne mayaguensis</name>
    <dbReference type="NCBI Taxonomy" id="390850"/>
    <lineage>
        <taxon>Eukaryota</taxon>
        <taxon>Metazoa</taxon>
        <taxon>Ecdysozoa</taxon>
        <taxon>Nematoda</taxon>
        <taxon>Chromadorea</taxon>
        <taxon>Rhabditida</taxon>
        <taxon>Tylenchina</taxon>
        <taxon>Tylenchomorpha</taxon>
        <taxon>Tylenchoidea</taxon>
        <taxon>Meloidogynidae</taxon>
        <taxon>Meloidogyninae</taxon>
        <taxon>Meloidogyne</taxon>
    </lineage>
</organism>